<protein>
    <submittedName>
        <fullName evidence="2">Uncharacterized protein</fullName>
    </submittedName>
</protein>
<dbReference type="PANTHER" id="PTHR31642:SF299">
    <property type="entry name" value="OS02G0653400 PROTEIN"/>
    <property type="match status" value="1"/>
</dbReference>
<evidence type="ECO:0000313" key="3">
    <source>
        <dbReference type="Proteomes" id="UP001165190"/>
    </source>
</evidence>
<dbReference type="Proteomes" id="UP001165190">
    <property type="component" value="Unassembled WGS sequence"/>
</dbReference>
<proteinExistence type="inferred from homology"/>
<evidence type="ECO:0000256" key="1">
    <source>
        <dbReference type="ARBA" id="ARBA00009861"/>
    </source>
</evidence>
<comment type="similarity">
    <text evidence="1">Belongs to the plant acyltransferase family.</text>
</comment>
<gene>
    <name evidence="2" type="ORF">HRI_004769900</name>
</gene>
<keyword evidence="3" id="KW-1185">Reference proteome</keyword>
<dbReference type="GO" id="GO:0016747">
    <property type="term" value="F:acyltransferase activity, transferring groups other than amino-acyl groups"/>
    <property type="evidence" value="ECO:0007669"/>
    <property type="project" value="TreeGrafter"/>
</dbReference>
<name>A0A9W7MSF8_HIBTR</name>
<dbReference type="Pfam" id="PF02458">
    <property type="entry name" value="Transferase"/>
    <property type="match status" value="1"/>
</dbReference>
<reference evidence="2" key="1">
    <citation type="submission" date="2023-05" db="EMBL/GenBank/DDBJ databases">
        <title>Genome and transcriptome analyses reveal genes involved in the formation of fine ridges on petal epidermal cells in Hibiscus trionum.</title>
        <authorList>
            <person name="Koshimizu S."/>
            <person name="Masuda S."/>
            <person name="Ishii T."/>
            <person name="Shirasu K."/>
            <person name="Hoshino A."/>
            <person name="Arita M."/>
        </authorList>
    </citation>
    <scope>NUCLEOTIDE SEQUENCE</scope>
    <source>
        <strain evidence="2">Hamamatsu line</strain>
    </source>
</reference>
<sequence>MARHGDSIVVPNVSIEGIQTVVPTRETDPRPTRQVLTWDLVGPEILQRCFNVVQYYIKEKEDDSGWLVARWFNFKETLVRALSEQPMIGGRLRKTERNDGEMEIVTNDAGVRFIEATIQMNLSEFLDLKQREEAEAQLVFWKDIDEQNPQFSPLFYVQVTIFECGGYSIGISCSILLVDLFSRTKFLETWANIHNNIVNYNNERKLHLPGLKSGTGTRSPLDVIGPSNSNKSSGKTAIFKINSESHNLEIEWCRRVALACVEETEMGAAEFCLFVAESFEVIKVESCSKHGMLKADMPDMQVCYENWDGLGSNDVSFRQGNGPVRVSYWFRSISGGAVVVIPSQEEDQDAYSVDIIVAISNEKGVNVIVTVPNEKFREI</sequence>
<evidence type="ECO:0000313" key="2">
    <source>
        <dbReference type="EMBL" id="GMJ11007.1"/>
    </source>
</evidence>
<dbReference type="AlphaFoldDB" id="A0A9W7MSF8"/>
<dbReference type="InterPro" id="IPR023213">
    <property type="entry name" value="CAT-like_dom_sf"/>
</dbReference>
<dbReference type="PANTHER" id="PTHR31642">
    <property type="entry name" value="TRICHOTHECENE 3-O-ACETYLTRANSFERASE"/>
    <property type="match status" value="1"/>
</dbReference>
<organism evidence="2 3">
    <name type="scientific">Hibiscus trionum</name>
    <name type="common">Flower of an hour</name>
    <dbReference type="NCBI Taxonomy" id="183268"/>
    <lineage>
        <taxon>Eukaryota</taxon>
        <taxon>Viridiplantae</taxon>
        <taxon>Streptophyta</taxon>
        <taxon>Embryophyta</taxon>
        <taxon>Tracheophyta</taxon>
        <taxon>Spermatophyta</taxon>
        <taxon>Magnoliopsida</taxon>
        <taxon>eudicotyledons</taxon>
        <taxon>Gunneridae</taxon>
        <taxon>Pentapetalae</taxon>
        <taxon>rosids</taxon>
        <taxon>malvids</taxon>
        <taxon>Malvales</taxon>
        <taxon>Malvaceae</taxon>
        <taxon>Malvoideae</taxon>
        <taxon>Hibiscus</taxon>
    </lineage>
</organism>
<accession>A0A9W7MSF8</accession>
<dbReference type="Gene3D" id="3.30.559.10">
    <property type="entry name" value="Chloramphenicol acetyltransferase-like domain"/>
    <property type="match status" value="1"/>
</dbReference>
<dbReference type="OrthoDB" id="756073at2759"/>
<comment type="caution">
    <text evidence="2">The sequence shown here is derived from an EMBL/GenBank/DDBJ whole genome shotgun (WGS) entry which is preliminary data.</text>
</comment>
<dbReference type="EMBL" id="BSYR01000058">
    <property type="protein sequence ID" value="GMJ11007.1"/>
    <property type="molecule type" value="Genomic_DNA"/>
</dbReference>
<dbReference type="InterPro" id="IPR050317">
    <property type="entry name" value="Plant_Fungal_Acyltransferase"/>
</dbReference>